<feature type="region of interest" description="Disordered" evidence="1">
    <location>
        <begin position="169"/>
        <end position="240"/>
    </location>
</feature>
<feature type="region of interest" description="Disordered" evidence="1">
    <location>
        <begin position="268"/>
        <end position="290"/>
    </location>
</feature>
<feature type="compositionally biased region" description="Polar residues" evidence="1">
    <location>
        <begin position="13"/>
        <end position="22"/>
    </location>
</feature>
<evidence type="ECO:0000313" key="3">
    <source>
        <dbReference type="Proteomes" id="UP000094526"/>
    </source>
</evidence>
<comment type="caution">
    <text evidence="2">The sequence shown here is derived from an EMBL/GenBank/DDBJ whole genome shotgun (WGS) entry which is preliminary data.</text>
</comment>
<accession>A0A1C1D0J6</accession>
<dbReference type="EMBL" id="LGRB01000005">
    <property type="protein sequence ID" value="OCT54284.1"/>
    <property type="molecule type" value="Genomic_DNA"/>
</dbReference>
<sequence length="520" mass="57900">MAKHRQRFRESYPSKTPASSIETMPPGYQWQDQVDWHEENTLERSTASKSGIDTPQVVIGKTLVFRMEKPSDWDSSDERRKWQRKRDHLCKYYGELCFSFLEDPESLRNQLGRIRVAPNDYYALFEVWSSPGVETQYHATMVLLEEGLGMDLGHFLSLKSMLGMCWQQPTKSSNKRPLDEDISQLPMPKDDAPARNAAKRVRFQGPAPDPEQDPKPKPILPISRPLSTGPLPSSVISDPAPVTSKLAPPSVPILPPVVSKATPEVSRLPAPISKTPPTWSTSTPAVSKPTTAVSTQRQILDLPASEVRYIRKALFPAAAWEPVAAAAKNSDENATYCTCPQTEPHSCGRFTTISGTLYARRLQALETTQQAHYDPHPRLCVHTGRGKKDAEKAESKHRAGVFTDFYHTIQSCTDVATSCNYDVDEVIQKLAVSLGVAKDPLLASAEFGGAADVLKWAIVFWVFVKTSMAHYIGELGESKWAGHNLSARTEMYQALQERAWQCFRGLVVRLSRVLQEGVAA</sequence>
<dbReference type="VEuPathDB" id="FungiDB:CLCR_00269"/>
<dbReference type="OrthoDB" id="4118358at2759"/>
<keyword evidence="3" id="KW-1185">Reference proteome</keyword>
<feature type="compositionally biased region" description="Low complexity" evidence="1">
    <location>
        <begin position="271"/>
        <end position="287"/>
    </location>
</feature>
<gene>
    <name evidence="2" type="ORF">CLCR_00269</name>
</gene>
<reference evidence="3" key="1">
    <citation type="submission" date="2015-07" db="EMBL/GenBank/DDBJ databases">
        <authorList>
            <person name="Teixeira M.M."/>
            <person name="Souza R.C."/>
            <person name="Almeida L.G."/>
            <person name="Vicente V.A."/>
            <person name="de Hoog S."/>
            <person name="Bocca A.L."/>
            <person name="de Almeida S.R."/>
            <person name="Vasconcelos A.T."/>
            <person name="Felipe M.S."/>
        </authorList>
    </citation>
    <scope>NUCLEOTIDE SEQUENCE [LARGE SCALE GENOMIC DNA]</scope>
    <source>
        <strain evidence="3">KSF</strain>
    </source>
</reference>
<dbReference type="VEuPathDB" id="FungiDB:G647_10212"/>
<proteinExistence type="predicted"/>
<protein>
    <submittedName>
        <fullName evidence="2">Uncharacterized protein</fullName>
    </submittedName>
</protein>
<organism evidence="2 3">
    <name type="scientific">Cladophialophora carrionii</name>
    <dbReference type="NCBI Taxonomy" id="86049"/>
    <lineage>
        <taxon>Eukaryota</taxon>
        <taxon>Fungi</taxon>
        <taxon>Dikarya</taxon>
        <taxon>Ascomycota</taxon>
        <taxon>Pezizomycotina</taxon>
        <taxon>Eurotiomycetes</taxon>
        <taxon>Chaetothyriomycetidae</taxon>
        <taxon>Chaetothyriales</taxon>
        <taxon>Herpotrichiellaceae</taxon>
        <taxon>Cladophialophora</taxon>
    </lineage>
</organism>
<dbReference type="AlphaFoldDB" id="A0A1C1D0J6"/>
<feature type="region of interest" description="Disordered" evidence="1">
    <location>
        <begin position="1"/>
        <end position="27"/>
    </location>
</feature>
<dbReference type="eggNOG" id="ENOG502T5JY">
    <property type="taxonomic scope" value="Eukaryota"/>
</dbReference>
<evidence type="ECO:0000313" key="2">
    <source>
        <dbReference type="EMBL" id="OCT54284.1"/>
    </source>
</evidence>
<name>A0A1C1D0J6_9EURO</name>
<evidence type="ECO:0000256" key="1">
    <source>
        <dbReference type="SAM" id="MobiDB-lite"/>
    </source>
</evidence>
<dbReference type="Proteomes" id="UP000094526">
    <property type="component" value="Unassembled WGS sequence"/>
</dbReference>